<evidence type="ECO:0000259" key="2">
    <source>
        <dbReference type="Pfam" id="PF18893"/>
    </source>
</evidence>
<feature type="transmembrane region" description="Helical" evidence="1">
    <location>
        <begin position="9"/>
        <end position="25"/>
    </location>
</feature>
<sequence>MEQFLLENWWILVVVALWTIPWKGYALWKSARKNSVWWFIALLLINTLGILEMIYIFYISEKEKRIGE</sequence>
<dbReference type="EMBL" id="LCHP01000004">
    <property type="protein sequence ID" value="KKT36924.1"/>
    <property type="molecule type" value="Genomic_DNA"/>
</dbReference>
<dbReference type="InterPro" id="IPR043712">
    <property type="entry name" value="DUF5652"/>
</dbReference>
<keyword evidence="1" id="KW-1133">Transmembrane helix</keyword>
<accession>A0A837IID2</accession>
<reference evidence="3 4" key="1">
    <citation type="journal article" date="2015" name="Nature">
        <title>rRNA introns, odd ribosomes, and small enigmatic genomes across a large radiation of phyla.</title>
        <authorList>
            <person name="Brown C.T."/>
            <person name="Hug L.A."/>
            <person name="Thomas B.C."/>
            <person name="Sharon I."/>
            <person name="Castelle C.J."/>
            <person name="Singh A."/>
            <person name="Wilkins M.J."/>
            <person name="Williams K.H."/>
            <person name="Banfield J.F."/>
        </authorList>
    </citation>
    <scope>NUCLEOTIDE SEQUENCE [LARGE SCALE GENOMIC DNA]</scope>
</reference>
<comment type="caution">
    <text evidence="3">The sequence shown here is derived from an EMBL/GenBank/DDBJ whole genome shotgun (WGS) entry which is preliminary data.</text>
</comment>
<proteinExistence type="predicted"/>
<feature type="domain" description="DUF5652" evidence="2">
    <location>
        <begin position="7"/>
        <end position="65"/>
    </location>
</feature>
<organism evidence="3 4">
    <name type="scientific">Candidatus Nomurabacteria bacterium GW2011_GWB1_44_12</name>
    <dbReference type="NCBI Taxonomy" id="1618748"/>
    <lineage>
        <taxon>Bacteria</taxon>
        <taxon>Candidatus Nomuraibacteriota</taxon>
    </lineage>
</organism>
<gene>
    <name evidence="3" type="ORF">UW25_C0004G0252</name>
</gene>
<feature type="transmembrane region" description="Helical" evidence="1">
    <location>
        <begin position="37"/>
        <end position="58"/>
    </location>
</feature>
<keyword evidence="1" id="KW-0812">Transmembrane</keyword>
<evidence type="ECO:0000313" key="3">
    <source>
        <dbReference type="EMBL" id="KKT36924.1"/>
    </source>
</evidence>
<evidence type="ECO:0000256" key="1">
    <source>
        <dbReference type="SAM" id="Phobius"/>
    </source>
</evidence>
<dbReference type="Proteomes" id="UP000033815">
    <property type="component" value="Unassembled WGS sequence"/>
</dbReference>
<evidence type="ECO:0000313" key="4">
    <source>
        <dbReference type="Proteomes" id="UP000033815"/>
    </source>
</evidence>
<dbReference type="AlphaFoldDB" id="A0A837IID2"/>
<dbReference type="Pfam" id="PF18893">
    <property type="entry name" value="DUF5652"/>
    <property type="match status" value="1"/>
</dbReference>
<keyword evidence="1" id="KW-0472">Membrane</keyword>
<name>A0A837IID2_9BACT</name>
<protein>
    <submittedName>
        <fullName evidence="3">Membrane protein</fullName>
    </submittedName>
</protein>